<feature type="transmembrane region" description="Helical" evidence="1">
    <location>
        <begin position="372"/>
        <end position="396"/>
    </location>
</feature>
<keyword evidence="1" id="KW-0472">Membrane</keyword>
<name>A0A818U8H5_9BILA</name>
<accession>A0A818U8H5</accession>
<keyword evidence="1" id="KW-0812">Transmembrane</keyword>
<organism evidence="2 3">
    <name type="scientific">Rotaria socialis</name>
    <dbReference type="NCBI Taxonomy" id="392032"/>
    <lineage>
        <taxon>Eukaryota</taxon>
        <taxon>Metazoa</taxon>
        <taxon>Spiralia</taxon>
        <taxon>Gnathifera</taxon>
        <taxon>Rotifera</taxon>
        <taxon>Eurotatoria</taxon>
        <taxon>Bdelloidea</taxon>
        <taxon>Philodinida</taxon>
        <taxon>Philodinidae</taxon>
        <taxon>Rotaria</taxon>
    </lineage>
</organism>
<comment type="caution">
    <text evidence="2">The sequence shown here is derived from an EMBL/GenBank/DDBJ whole genome shotgun (WGS) entry which is preliminary data.</text>
</comment>
<sequence length="748" mass="81981">MFLFRPMGQYAYAFTQSFLLLYNLGTDSVSMQLGNLTWPDSSFLPRAVDINQDLLVVVLGYVGNPSSKFTPCAYLLSRSGSNWTVTDTWVYMPPTNSSWQASLTNWDANTYSAKYDMSASFNDAKSQVLLGIQITNTFVLLDIDRASKRFLLPSQSLSNGKAIGTGKTVGWLNSDVALILVNTYSLNYIWSASQIITYNLSVNSTFTIVSIIPNSQQLLSPQFGPILLALIATPSSIILMLDSSGNLYILLPSPPGSYSDPSKASVSSLLPCIGGTYSSELDIQPCSLCPQGFSTYGLTGQLSCVICVTGAFCPLGSAFGNISSSSSVLTNINQARAYPLSPTSTRFDTILMENMFVITTTSSTTCLVMSPMFLASMIMLLGAAVAVLIIILKYCVSNPRGKKTEQRLEHFFKQTDVIGEGEFWIGGIVSFAIIFICICGYIFSGTYYKRYPIENSNAGTVFGCDPTLTNAQFTSGLMSVMVSPNDDEALIFELLDAQTFILQVDFVNTLYTCTDLTLAQVKDKILPLAYSSCSDNNGSLSLAVQLPSHGINLQFLLAGINTIGGIRLYLEGAGTEEENTTLETRYQLVDLMFAQVFSSPGSVLIEQPSFTMQLTKVINRTSPFQENGEKVLSASWLPYVSADINQVFGDESEYIYATSSNSLISLSISEGAFYVLNTQQPIVDEAELIFTDMLFTITCIEIFGFIFLIFKLLIIPCSKFLLKCYLRNTASDKLLFAGDERKMSVFRF</sequence>
<proteinExistence type="predicted"/>
<protein>
    <submittedName>
        <fullName evidence="2">Uncharacterized protein</fullName>
    </submittedName>
</protein>
<dbReference type="EMBL" id="CAJNYV010004816">
    <property type="protein sequence ID" value="CAF3697501.1"/>
    <property type="molecule type" value="Genomic_DNA"/>
</dbReference>
<keyword evidence="1" id="KW-1133">Transmembrane helix</keyword>
<dbReference type="AlphaFoldDB" id="A0A818U8H5"/>
<reference evidence="2" key="1">
    <citation type="submission" date="2021-02" db="EMBL/GenBank/DDBJ databases">
        <authorList>
            <person name="Nowell W R."/>
        </authorList>
    </citation>
    <scope>NUCLEOTIDE SEQUENCE</scope>
</reference>
<evidence type="ECO:0000313" key="3">
    <source>
        <dbReference type="Proteomes" id="UP000663865"/>
    </source>
</evidence>
<evidence type="ECO:0000256" key="1">
    <source>
        <dbReference type="SAM" id="Phobius"/>
    </source>
</evidence>
<gene>
    <name evidence="2" type="ORF">KIK155_LOCUS26418</name>
</gene>
<feature type="transmembrane region" description="Helical" evidence="1">
    <location>
        <begin position="423"/>
        <end position="443"/>
    </location>
</feature>
<feature type="transmembrane region" description="Helical" evidence="1">
    <location>
        <begin position="693"/>
        <end position="714"/>
    </location>
</feature>
<dbReference type="Proteomes" id="UP000663865">
    <property type="component" value="Unassembled WGS sequence"/>
</dbReference>
<evidence type="ECO:0000313" key="2">
    <source>
        <dbReference type="EMBL" id="CAF3697501.1"/>
    </source>
</evidence>